<dbReference type="Proteomes" id="UP001303222">
    <property type="component" value="Unassembled WGS sequence"/>
</dbReference>
<name>A0AAN6NV26_9PEZI</name>
<feature type="region of interest" description="Disordered" evidence="1">
    <location>
        <begin position="101"/>
        <end position="131"/>
    </location>
</feature>
<comment type="caution">
    <text evidence="2">The sequence shown here is derived from an EMBL/GenBank/DDBJ whole genome shotgun (WGS) entry which is preliminary data.</text>
</comment>
<evidence type="ECO:0000313" key="3">
    <source>
        <dbReference type="Proteomes" id="UP001303222"/>
    </source>
</evidence>
<proteinExistence type="predicted"/>
<sequence length="398" mass="42803">MNHSHRAVSSPGRLSMPSPAAPLALSDFILQRPHSPYSFAYDGQAAATPDDTLAVGEHQSPQPQLLGETSRTRSAATVPMAKLGSDSPAKYPGLSAVSIGARSPDQEAARKEEGTLESVSTATPLESPPPVTAQNWLASRQQIIPGRNIKKADWIRGWSESVVNLGNMTYCCCSEHLLVRSRGWKGKGGDLSSGVRAILPVTRSFSGGLDTTANMCRNCHRPASPTPPTGDFGPLSVDEPEEKAGRSTRAEFTRRLSGLLRRVIPSRSDSHRQASLKSQKHSDRNSNARSTPVSGAYGNRQQRPAAPPSKPSRLSGFSAMMSKEAPHPHNQPKMQTNSWPTTPRQPAVLNGTRAGHNQLQSESDDDSSDSDGPRGKIGLKVSYARLQRAAKLLERTTS</sequence>
<evidence type="ECO:0000313" key="2">
    <source>
        <dbReference type="EMBL" id="KAK3952612.1"/>
    </source>
</evidence>
<keyword evidence="3" id="KW-1185">Reference proteome</keyword>
<organism evidence="2 3">
    <name type="scientific">Pseudoneurospora amorphoporcata</name>
    <dbReference type="NCBI Taxonomy" id="241081"/>
    <lineage>
        <taxon>Eukaryota</taxon>
        <taxon>Fungi</taxon>
        <taxon>Dikarya</taxon>
        <taxon>Ascomycota</taxon>
        <taxon>Pezizomycotina</taxon>
        <taxon>Sordariomycetes</taxon>
        <taxon>Sordariomycetidae</taxon>
        <taxon>Sordariales</taxon>
        <taxon>Sordariaceae</taxon>
        <taxon>Pseudoneurospora</taxon>
    </lineage>
</organism>
<gene>
    <name evidence="2" type="ORF">QBC32DRAFT_138626</name>
</gene>
<reference evidence="2" key="2">
    <citation type="submission" date="2023-06" db="EMBL/GenBank/DDBJ databases">
        <authorList>
            <consortium name="Lawrence Berkeley National Laboratory"/>
            <person name="Mondo S.J."/>
            <person name="Hensen N."/>
            <person name="Bonometti L."/>
            <person name="Westerberg I."/>
            <person name="Brannstrom I.O."/>
            <person name="Guillou S."/>
            <person name="Cros-Aarteil S."/>
            <person name="Calhoun S."/>
            <person name="Haridas S."/>
            <person name="Kuo A."/>
            <person name="Pangilinan J."/>
            <person name="Riley R."/>
            <person name="Labutti K."/>
            <person name="Andreopoulos B."/>
            <person name="Lipzen A."/>
            <person name="Chen C."/>
            <person name="Yanf M."/>
            <person name="Daum C."/>
            <person name="Ng V."/>
            <person name="Clum A."/>
            <person name="Steindorff A."/>
            <person name="Ohm R."/>
            <person name="Martin F."/>
            <person name="Silar P."/>
            <person name="Natvig D."/>
            <person name="Lalanne C."/>
            <person name="Gautier V."/>
            <person name="Ament-Velasquez S.L."/>
            <person name="Kruys A."/>
            <person name="Hutchinson M.I."/>
            <person name="Powell A.J."/>
            <person name="Barry K."/>
            <person name="Miller A.N."/>
            <person name="Grigoriev I.V."/>
            <person name="Debuchy R."/>
            <person name="Gladieux P."/>
            <person name="Thoren M.H."/>
            <person name="Johannesson H."/>
        </authorList>
    </citation>
    <scope>NUCLEOTIDE SEQUENCE</scope>
    <source>
        <strain evidence="2">CBS 626.80</strain>
    </source>
</reference>
<feature type="region of interest" description="Disordered" evidence="1">
    <location>
        <begin position="218"/>
        <end position="381"/>
    </location>
</feature>
<feature type="compositionally biased region" description="Basic and acidic residues" evidence="1">
    <location>
        <begin position="104"/>
        <end position="114"/>
    </location>
</feature>
<accession>A0AAN6NV26</accession>
<protein>
    <submittedName>
        <fullName evidence="2">Uncharacterized protein</fullName>
    </submittedName>
</protein>
<evidence type="ECO:0000256" key="1">
    <source>
        <dbReference type="SAM" id="MobiDB-lite"/>
    </source>
</evidence>
<feature type="compositionally biased region" description="Basic and acidic residues" evidence="1">
    <location>
        <begin position="242"/>
        <end position="254"/>
    </location>
</feature>
<reference evidence="2" key="1">
    <citation type="journal article" date="2023" name="Mol. Phylogenet. Evol.">
        <title>Genome-scale phylogeny and comparative genomics of the fungal order Sordariales.</title>
        <authorList>
            <person name="Hensen N."/>
            <person name="Bonometti L."/>
            <person name="Westerberg I."/>
            <person name="Brannstrom I.O."/>
            <person name="Guillou S."/>
            <person name="Cros-Aarteil S."/>
            <person name="Calhoun S."/>
            <person name="Haridas S."/>
            <person name="Kuo A."/>
            <person name="Mondo S."/>
            <person name="Pangilinan J."/>
            <person name="Riley R."/>
            <person name="LaButti K."/>
            <person name="Andreopoulos B."/>
            <person name="Lipzen A."/>
            <person name="Chen C."/>
            <person name="Yan M."/>
            <person name="Daum C."/>
            <person name="Ng V."/>
            <person name="Clum A."/>
            <person name="Steindorff A."/>
            <person name="Ohm R.A."/>
            <person name="Martin F."/>
            <person name="Silar P."/>
            <person name="Natvig D.O."/>
            <person name="Lalanne C."/>
            <person name="Gautier V."/>
            <person name="Ament-Velasquez S.L."/>
            <person name="Kruys A."/>
            <person name="Hutchinson M.I."/>
            <person name="Powell A.J."/>
            <person name="Barry K."/>
            <person name="Miller A.N."/>
            <person name="Grigoriev I.V."/>
            <person name="Debuchy R."/>
            <person name="Gladieux P."/>
            <person name="Hiltunen Thoren M."/>
            <person name="Johannesson H."/>
        </authorList>
    </citation>
    <scope>NUCLEOTIDE SEQUENCE</scope>
    <source>
        <strain evidence="2">CBS 626.80</strain>
    </source>
</reference>
<feature type="compositionally biased region" description="Polar residues" evidence="1">
    <location>
        <begin position="332"/>
        <end position="344"/>
    </location>
</feature>
<dbReference type="AlphaFoldDB" id="A0AAN6NV26"/>
<dbReference type="EMBL" id="MU859120">
    <property type="protein sequence ID" value="KAK3952612.1"/>
    <property type="molecule type" value="Genomic_DNA"/>
</dbReference>